<dbReference type="HOGENOM" id="CLU_090889_0_0_2"/>
<dbReference type="RefSeq" id="WP_012964749.1">
    <property type="nucleotide sequence ID" value="NC_013849.1"/>
</dbReference>
<protein>
    <submittedName>
        <fullName evidence="5">Transcriptional regulator, TrmB</fullName>
    </submittedName>
</protein>
<dbReference type="NCBIfam" id="NF033788">
    <property type="entry name" value="HTH_metalloreg"/>
    <property type="match status" value="1"/>
</dbReference>
<dbReference type="CDD" id="cd00090">
    <property type="entry name" value="HTH_ARSR"/>
    <property type="match status" value="1"/>
</dbReference>
<dbReference type="STRING" id="589924.Ferp_0217"/>
<dbReference type="PROSITE" id="PS50987">
    <property type="entry name" value="HTH_ARSR_2"/>
    <property type="match status" value="1"/>
</dbReference>
<evidence type="ECO:0000256" key="3">
    <source>
        <dbReference type="ARBA" id="ARBA00023163"/>
    </source>
</evidence>
<dbReference type="PANTHER" id="PTHR33154">
    <property type="entry name" value="TRANSCRIPTIONAL REGULATOR, ARSR FAMILY"/>
    <property type="match status" value="1"/>
</dbReference>
<reference evidence="6" key="1">
    <citation type="submission" date="2010-02" db="EMBL/GenBank/DDBJ databases">
        <title>Complete sequence of Ferroglobus placidus DSM 10642.</title>
        <authorList>
            <consortium name="US DOE Joint Genome Institute"/>
            <person name="Lucas S."/>
            <person name="Copeland A."/>
            <person name="Lapidus A."/>
            <person name="Cheng J.-F."/>
            <person name="Bruce D."/>
            <person name="Goodwin L."/>
            <person name="Pitluck S."/>
            <person name="Saunders E."/>
            <person name="Brettin T."/>
            <person name="Detter J.C."/>
            <person name="Han C."/>
            <person name="Tapia R."/>
            <person name="Larimer F."/>
            <person name="Land M."/>
            <person name="Hauser L."/>
            <person name="Kyrpides N."/>
            <person name="Ivanova N."/>
            <person name="Holmes D."/>
            <person name="Lovley D."/>
            <person name="Kyrpides N."/>
            <person name="Anderson I.J."/>
            <person name="Woyke T."/>
        </authorList>
    </citation>
    <scope>NUCLEOTIDE SEQUENCE [LARGE SCALE GENOMIC DNA]</scope>
    <source>
        <strain evidence="6">DSM 10642 / AEDII12DO</strain>
    </source>
</reference>
<dbReference type="Pfam" id="PF01978">
    <property type="entry name" value="TrmB"/>
    <property type="match status" value="1"/>
</dbReference>
<dbReference type="Gene3D" id="1.10.10.10">
    <property type="entry name" value="Winged helix-like DNA-binding domain superfamily/Winged helix DNA-binding domain"/>
    <property type="match status" value="2"/>
</dbReference>
<evidence type="ECO:0000259" key="4">
    <source>
        <dbReference type="PROSITE" id="PS50987"/>
    </source>
</evidence>
<keyword evidence="1" id="KW-0805">Transcription regulation</keyword>
<reference evidence="5 6" key="2">
    <citation type="journal article" date="2011" name="Stand. Genomic Sci.">
        <title>Complete genome sequence of Ferroglobus placidus AEDII12DO.</title>
        <authorList>
            <person name="Anderson I."/>
            <person name="Risso C."/>
            <person name="Holmes D."/>
            <person name="Lucas S."/>
            <person name="Copeland A."/>
            <person name="Lapidus A."/>
            <person name="Cheng J.F."/>
            <person name="Bruce D."/>
            <person name="Goodwin L."/>
            <person name="Pitluck S."/>
            <person name="Saunders E."/>
            <person name="Brettin T."/>
            <person name="Detter J.C."/>
            <person name="Han C."/>
            <person name="Tapia R."/>
            <person name="Larimer F."/>
            <person name="Land M."/>
            <person name="Hauser L."/>
            <person name="Woyke T."/>
            <person name="Lovley D."/>
            <person name="Kyrpides N."/>
            <person name="Ivanova N."/>
        </authorList>
    </citation>
    <scope>NUCLEOTIDE SEQUENCE [LARGE SCALE GENOMIC DNA]</scope>
    <source>
        <strain evidence="6">DSM 10642 / AEDII12DO</strain>
    </source>
</reference>
<proteinExistence type="predicted"/>
<dbReference type="AlphaFoldDB" id="D3S1U5"/>
<keyword evidence="2" id="KW-0238">DNA-binding</keyword>
<dbReference type="InterPro" id="IPR051081">
    <property type="entry name" value="HTH_MetalResp_TranReg"/>
</dbReference>
<name>D3S1U5_FERPA</name>
<keyword evidence="6" id="KW-1185">Reference proteome</keyword>
<sequence length="217" mass="25345">MRVEELLELLANESRRRIIELLSRKPCYVSEISYSLRMAPKVVLEHLEKLEKAGIVKSFEEGRRRYYYIEKPLSLSITITPYRFVTNVSENTLSADEVFREIRELFEKKSTTVSDLIRKASEIERKITALQRSVSEFIDSVIERALSEISRTIESEMERMVALELLMGEERVESIAEKTGLPYSMVAKILEDFERRGLVERRVENGKTVYKLKMEVV</sequence>
<dbReference type="PRINTS" id="PR00778">
    <property type="entry name" value="HTHARSR"/>
</dbReference>
<dbReference type="GeneID" id="8777711"/>
<organism evidence="5 6">
    <name type="scientific">Ferroglobus placidus (strain DSM 10642 / AEDII12DO)</name>
    <dbReference type="NCBI Taxonomy" id="589924"/>
    <lineage>
        <taxon>Archaea</taxon>
        <taxon>Methanobacteriati</taxon>
        <taxon>Methanobacteriota</taxon>
        <taxon>Archaeoglobi</taxon>
        <taxon>Archaeoglobales</taxon>
        <taxon>Archaeoglobaceae</taxon>
        <taxon>Ferroglobus</taxon>
    </lineage>
</organism>
<dbReference type="SMART" id="SM00418">
    <property type="entry name" value="HTH_ARSR"/>
    <property type="match status" value="1"/>
</dbReference>
<dbReference type="GO" id="GO:0003677">
    <property type="term" value="F:DNA binding"/>
    <property type="evidence" value="ECO:0007669"/>
    <property type="project" value="UniProtKB-KW"/>
</dbReference>
<accession>D3S1U5</accession>
<evidence type="ECO:0000313" key="6">
    <source>
        <dbReference type="Proteomes" id="UP000002613"/>
    </source>
</evidence>
<dbReference type="InterPro" id="IPR011991">
    <property type="entry name" value="ArsR-like_HTH"/>
</dbReference>
<dbReference type="GO" id="GO:0003700">
    <property type="term" value="F:DNA-binding transcription factor activity"/>
    <property type="evidence" value="ECO:0007669"/>
    <property type="project" value="InterPro"/>
</dbReference>
<evidence type="ECO:0000313" key="5">
    <source>
        <dbReference type="EMBL" id="ADC64402.1"/>
    </source>
</evidence>
<gene>
    <name evidence="5" type="ordered locus">Ferp_0217</name>
</gene>
<dbReference type="Pfam" id="PF01022">
    <property type="entry name" value="HTH_5"/>
    <property type="match status" value="1"/>
</dbReference>
<dbReference type="KEGG" id="fpl:Ferp_0217"/>
<evidence type="ECO:0000256" key="1">
    <source>
        <dbReference type="ARBA" id="ARBA00023015"/>
    </source>
</evidence>
<feature type="domain" description="HTH arsR-type" evidence="4">
    <location>
        <begin position="1"/>
        <end position="89"/>
    </location>
</feature>
<dbReference type="PaxDb" id="589924-Ferp_0217"/>
<dbReference type="Proteomes" id="UP000002613">
    <property type="component" value="Chromosome"/>
</dbReference>
<dbReference type="eggNOG" id="arCOG01684">
    <property type="taxonomic scope" value="Archaea"/>
</dbReference>
<keyword evidence="3" id="KW-0804">Transcription</keyword>
<dbReference type="InterPro" id="IPR001845">
    <property type="entry name" value="HTH_ArsR_DNA-bd_dom"/>
</dbReference>
<dbReference type="InterPro" id="IPR002831">
    <property type="entry name" value="Tscrpt_reg_TrmB_N"/>
</dbReference>
<dbReference type="SUPFAM" id="SSF46785">
    <property type="entry name" value="Winged helix' DNA-binding domain"/>
    <property type="match status" value="2"/>
</dbReference>
<dbReference type="PANTHER" id="PTHR33154:SF33">
    <property type="entry name" value="TRANSCRIPTIONAL REPRESSOR SDPR"/>
    <property type="match status" value="1"/>
</dbReference>
<evidence type="ECO:0000256" key="2">
    <source>
        <dbReference type="ARBA" id="ARBA00023125"/>
    </source>
</evidence>
<dbReference type="InterPro" id="IPR036388">
    <property type="entry name" value="WH-like_DNA-bd_sf"/>
</dbReference>
<dbReference type="EMBL" id="CP001899">
    <property type="protein sequence ID" value="ADC64402.1"/>
    <property type="molecule type" value="Genomic_DNA"/>
</dbReference>
<dbReference type="InterPro" id="IPR036390">
    <property type="entry name" value="WH_DNA-bd_sf"/>
</dbReference>
<dbReference type="OrthoDB" id="9623at2157"/>